<evidence type="ECO:0000256" key="1">
    <source>
        <dbReference type="SAM" id="Phobius"/>
    </source>
</evidence>
<evidence type="ECO:0000313" key="3">
    <source>
        <dbReference type="Proteomes" id="UP000246740"/>
    </source>
</evidence>
<feature type="transmembrane region" description="Helical" evidence="1">
    <location>
        <begin position="60"/>
        <end position="84"/>
    </location>
</feature>
<proteinExistence type="predicted"/>
<dbReference type="EMBL" id="KZ819199">
    <property type="protein sequence ID" value="PWY98342.1"/>
    <property type="molecule type" value="Genomic_DNA"/>
</dbReference>
<dbReference type="Proteomes" id="UP000246740">
    <property type="component" value="Unassembled WGS sequence"/>
</dbReference>
<feature type="transmembrane region" description="Helical" evidence="1">
    <location>
        <begin position="26"/>
        <end position="48"/>
    </location>
</feature>
<keyword evidence="1" id="KW-0812">Transmembrane</keyword>
<name>A0A317XKL1_9BASI</name>
<dbReference type="OrthoDB" id="2556267at2759"/>
<gene>
    <name evidence="2" type="ORF">BCV70DRAFT_152561</name>
</gene>
<keyword evidence="3" id="KW-1185">Reference proteome</keyword>
<feature type="transmembrane region" description="Helical" evidence="1">
    <location>
        <begin position="261"/>
        <end position="279"/>
    </location>
</feature>
<feature type="transmembrane region" description="Helical" evidence="1">
    <location>
        <begin position="141"/>
        <end position="167"/>
    </location>
</feature>
<evidence type="ECO:0000313" key="2">
    <source>
        <dbReference type="EMBL" id="PWY98342.1"/>
    </source>
</evidence>
<sequence>DPQGIYIKGVKPDIINIPISELEGPYYILNVILFCFAGANCALFGLYVQQYGGRKGDPWYLQLGVAVSVAMNVVFALMAGVTYFQRDYYWFWDGLGFDINALEWYIPPAHVFQSIPDAIGQAFFIVRIAKLFNRRNPVVQVVKAFAFVVVFAQVGLMLAFGACFYNAKTKLRIASDKEIRDRIRAIIGAWVTLFITIEISMTTTTVARLLVLRRKTTLDASKKMLFRLTVYSLQGQFALTSVSLASVELFSRSAEGWYKPYYLVSGGLYTIVMQANLLYRTHIAHQMRTATEE</sequence>
<keyword evidence="1" id="KW-0472">Membrane</keyword>
<keyword evidence="1" id="KW-1133">Transmembrane helix</keyword>
<dbReference type="AlphaFoldDB" id="A0A317XKL1"/>
<feature type="non-terminal residue" evidence="2">
    <location>
        <position position="293"/>
    </location>
</feature>
<feature type="non-terminal residue" evidence="2">
    <location>
        <position position="1"/>
    </location>
</feature>
<dbReference type="InParanoid" id="A0A317XKL1"/>
<protein>
    <submittedName>
        <fullName evidence="2">Uncharacterized protein</fullName>
    </submittedName>
</protein>
<reference evidence="2 3" key="1">
    <citation type="journal article" date="2018" name="Mol. Biol. Evol.">
        <title>Broad Genomic Sampling Reveals a Smut Pathogenic Ancestry of the Fungal Clade Ustilaginomycotina.</title>
        <authorList>
            <person name="Kijpornyongpan T."/>
            <person name="Mondo S.J."/>
            <person name="Barry K."/>
            <person name="Sandor L."/>
            <person name="Lee J."/>
            <person name="Lipzen A."/>
            <person name="Pangilinan J."/>
            <person name="LaButti K."/>
            <person name="Hainaut M."/>
            <person name="Henrissat B."/>
            <person name="Grigoriev I.V."/>
            <person name="Spatafora J.W."/>
            <person name="Aime M.C."/>
        </authorList>
    </citation>
    <scope>NUCLEOTIDE SEQUENCE [LARGE SCALE GENOMIC DNA]</scope>
    <source>
        <strain evidence="2 3">MCA 3645</strain>
    </source>
</reference>
<accession>A0A317XKL1</accession>
<organism evidence="2 3">
    <name type="scientific">Testicularia cyperi</name>
    <dbReference type="NCBI Taxonomy" id="1882483"/>
    <lineage>
        <taxon>Eukaryota</taxon>
        <taxon>Fungi</taxon>
        <taxon>Dikarya</taxon>
        <taxon>Basidiomycota</taxon>
        <taxon>Ustilaginomycotina</taxon>
        <taxon>Ustilaginomycetes</taxon>
        <taxon>Ustilaginales</taxon>
        <taxon>Anthracoideaceae</taxon>
        <taxon>Testicularia</taxon>
    </lineage>
</organism>
<feature type="transmembrane region" description="Helical" evidence="1">
    <location>
        <begin position="187"/>
        <end position="212"/>
    </location>
</feature>